<reference evidence="7" key="1">
    <citation type="submission" date="2016-10" db="EMBL/GenBank/DDBJ databases">
        <authorList>
            <person name="Varghese N."/>
            <person name="Submissions S."/>
        </authorList>
    </citation>
    <scope>NUCLEOTIDE SEQUENCE [LARGE SCALE GENOMIC DNA]</scope>
    <source>
        <strain evidence="7">DSM 24740</strain>
    </source>
</reference>
<evidence type="ECO:0000256" key="3">
    <source>
        <dbReference type="ARBA" id="ARBA00023049"/>
    </source>
</evidence>
<dbReference type="Gene3D" id="2.60.40.10">
    <property type="entry name" value="Immunoglobulins"/>
    <property type="match status" value="1"/>
</dbReference>
<dbReference type="Pfam" id="PF04389">
    <property type="entry name" value="Peptidase_M28"/>
    <property type="match status" value="1"/>
</dbReference>
<dbReference type="Gene3D" id="3.40.630.10">
    <property type="entry name" value="Zn peptidases"/>
    <property type="match status" value="1"/>
</dbReference>
<dbReference type="STRING" id="478744.SAMN05444359_11835"/>
<keyword evidence="7" id="KW-1185">Reference proteome</keyword>
<feature type="signal peptide" evidence="4">
    <location>
        <begin position="1"/>
        <end position="18"/>
    </location>
</feature>
<dbReference type="SMART" id="SM00060">
    <property type="entry name" value="FN3"/>
    <property type="match status" value="1"/>
</dbReference>
<dbReference type="SUPFAM" id="SSF49265">
    <property type="entry name" value="Fibronectin type III"/>
    <property type="match status" value="1"/>
</dbReference>
<sequence>MRITLLSLLTLCSLIVFGQTNPNNVPTAPPSADQRLYDIANAASVEQLRTDVTRLVGFGTRHTLSDTTSSTRGIGAARRWIFDEFNRIGKDCGGCLEVFFQRNLVKGDPESRIREDTWVVNVVAIQRGTQDPNRIIMMSGDIDSRISDPLNGKDDSPGANDNASGMAGTLEAARILTKYRFPGSIAYVGLSGEEQGLFGGKGLAEYVRENEWELLGVLNNDMIGNITGVDGVTDNTSFRIFSEPYYPDDANDERKNIYRRFFGGEVDGPSRQLARYVHRLTKQYTTNLNPMMVYRLDRFGRGGHHRPFNDAGFPGIRIMETHENYTQQHQDLRTEDGIYYGDRLEHVNFPYAAKLTGVNSIVLAGLAAAPPPPPLVMIGGTVRPSARLKWEAPETKTPIAGYYVHYRLTTEPQWTHKRFVPADQMSYTFTNIVVDNYFFGVSTVGEDGNESYVVFPSTLIPRGTK</sequence>
<dbReference type="InterPro" id="IPR007484">
    <property type="entry name" value="Peptidase_M28"/>
</dbReference>
<dbReference type="OrthoDB" id="9787436at2"/>
<dbReference type="AlphaFoldDB" id="A0A1H9JQU9"/>
<dbReference type="PANTHER" id="PTHR12147">
    <property type="entry name" value="METALLOPEPTIDASE M28 FAMILY MEMBER"/>
    <property type="match status" value="1"/>
</dbReference>
<keyword evidence="3" id="KW-0482">Metalloprotease</keyword>
<dbReference type="PANTHER" id="PTHR12147:SF26">
    <property type="entry name" value="PEPTIDASE M28 DOMAIN-CONTAINING PROTEIN"/>
    <property type="match status" value="1"/>
</dbReference>
<dbReference type="Proteomes" id="UP000199021">
    <property type="component" value="Unassembled WGS sequence"/>
</dbReference>
<keyword evidence="4" id="KW-0732">Signal</keyword>
<dbReference type="PROSITE" id="PS50853">
    <property type="entry name" value="FN3"/>
    <property type="match status" value="1"/>
</dbReference>
<dbReference type="InterPro" id="IPR036116">
    <property type="entry name" value="FN3_sf"/>
</dbReference>
<dbReference type="SUPFAM" id="SSF53187">
    <property type="entry name" value="Zn-dependent exopeptidases"/>
    <property type="match status" value="1"/>
</dbReference>
<dbReference type="GO" id="GO:0008235">
    <property type="term" value="F:metalloexopeptidase activity"/>
    <property type="evidence" value="ECO:0007669"/>
    <property type="project" value="InterPro"/>
</dbReference>
<dbReference type="RefSeq" id="WP_090170259.1">
    <property type="nucleotide sequence ID" value="NZ_FOFB01000018.1"/>
</dbReference>
<proteinExistence type="predicted"/>
<evidence type="ECO:0000313" key="7">
    <source>
        <dbReference type="Proteomes" id="UP000199021"/>
    </source>
</evidence>
<keyword evidence="2" id="KW-0964">Secreted</keyword>
<name>A0A1H9JQU9_9BACT</name>
<protein>
    <submittedName>
        <fullName evidence="6">Fibronectin type III domain-containing protein</fullName>
    </submittedName>
</protein>
<dbReference type="CDD" id="cd00063">
    <property type="entry name" value="FN3"/>
    <property type="match status" value="1"/>
</dbReference>
<dbReference type="InterPro" id="IPR013783">
    <property type="entry name" value="Ig-like_fold"/>
</dbReference>
<dbReference type="InParanoid" id="A0A1H9JQU9"/>
<evidence type="ECO:0000313" key="6">
    <source>
        <dbReference type="EMBL" id="SEQ89341.1"/>
    </source>
</evidence>
<keyword evidence="3" id="KW-0378">Hydrolase</keyword>
<dbReference type="InterPro" id="IPR045175">
    <property type="entry name" value="M28_fam"/>
</dbReference>
<evidence type="ECO:0000256" key="2">
    <source>
        <dbReference type="ARBA" id="ARBA00022525"/>
    </source>
</evidence>
<dbReference type="GO" id="GO:0005576">
    <property type="term" value="C:extracellular region"/>
    <property type="evidence" value="ECO:0007669"/>
    <property type="project" value="UniProtKB-SubCell"/>
</dbReference>
<dbReference type="GO" id="GO:0006508">
    <property type="term" value="P:proteolysis"/>
    <property type="evidence" value="ECO:0007669"/>
    <property type="project" value="InterPro"/>
</dbReference>
<organism evidence="6 7">
    <name type="scientific">Neolewinella agarilytica</name>
    <dbReference type="NCBI Taxonomy" id="478744"/>
    <lineage>
        <taxon>Bacteria</taxon>
        <taxon>Pseudomonadati</taxon>
        <taxon>Bacteroidota</taxon>
        <taxon>Saprospiria</taxon>
        <taxon>Saprospirales</taxon>
        <taxon>Lewinellaceae</taxon>
        <taxon>Neolewinella</taxon>
    </lineage>
</organism>
<feature type="chain" id="PRO_5011565688" evidence="4">
    <location>
        <begin position="19"/>
        <end position="465"/>
    </location>
</feature>
<accession>A0A1H9JQU9</accession>
<evidence type="ECO:0000259" key="5">
    <source>
        <dbReference type="PROSITE" id="PS50853"/>
    </source>
</evidence>
<feature type="domain" description="Fibronectin type-III" evidence="5">
    <location>
        <begin position="371"/>
        <end position="465"/>
    </location>
</feature>
<comment type="subcellular location">
    <subcellularLocation>
        <location evidence="1">Secreted</location>
    </subcellularLocation>
</comment>
<gene>
    <name evidence="6" type="ORF">SAMN05444359_11835</name>
</gene>
<keyword evidence="3" id="KW-0645">Protease</keyword>
<evidence type="ECO:0000256" key="1">
    <source>
        <dbReference type="ARBA" id="ARBA00004613"/>
    </source>
</evidence>
<dbReference type="EMBL" id="FOFB01000018">
    <property type="protein sequence ID" value="SEQ89341.1"/>
    <property type="molecule type" value="Genomic_DNA"/>
</dbReference>
<evidence type="ECO:0000256" key="4">
    <source>
        <dbReference type="SAM" id="SignalP"/>
    </source>
</evidence>
<dbReference type="InterPro" id="IPR003961">
    <property type="entry name" value="FN3_dom"/>
</dbReference>